<accession>A0A0D0GX37</accession>
<dbReference type="EMBL" id="JXTG01000018">
    <property type="protein sequence ID" value="KIP20346.1"/>
    <property type="molecule type" value="Genomic_DNA"/>
</dbReference>
<dbReference type="Gene3D" id="3.40.50.150">
    <property type="entry name" value="Vaccinia Virus protein VP39"/>
    <property type="match status" value="1"/>
</dbReference>
<evidence type="ECO:0000313" key="1">
    <source>
        <dbReference type="EMBL" id="KIP20346.1"/>
    </source>
</evidence>
<dbReference type="GO" id="GO:0008990">
    <property type="term" value="F:rRNA (guanine-N2-)-methyltransferase activity"/>
    <property type="evidence" value="ECO:0007669"/>
    <property type="project" value="InterPro"/>
</dbReference>
<gene>
    <name evidence="1" type="ORF">JV16_02491</name>
</gene>
<dbReference type="InterPro" id="IPR029063">
    <property type="entry name" value="SAM-dependent_MTases_sf"/>
</dbReference>
<organism evidence="1 2">
    <name type="scientific">Anoxybacillus ayderensis</name>
    <dbReference type="NCBI Taxonomy" id="265546"/>
    <lineage>
        <taxon>Bacteria</taxon>
        <taxon>Bacillati</taxon>
        <taxon>Bacillota</taxon>
        <taxon>Bacilli</taxon>
        <taxon>Bacillales</taxon>
        <taxon>Anoxybacillaceae</taxon>
        <taxon>Anoxybacillus</taxon>
    </lineage>
</organism>
<dbReference type="Proteomes" id="UP000032047">
    <property type="component" value="Unassembled WGS sequence"/>
</dbReference>
<dbReference type="CDD" id="cd02440">
    <property type="entry name" value="AdoMet_MTases"/>
    <property type="match status" value="1"/>
</dbReference>
<dbReference type="SUPFAM" id="SSF53335">
    <property type="entry name" value="S-adenosyl-L-methionine-dependent methyltransferases"/>
    <property type="match status" value="1"/>
</dbReference>
<evidence type="ECO:0008006" key="3">
    <source>
        <dbReference type="Google" id="ProtNLM"/>
    </source>
</evidence>
<dbReference type="PANTHER" id="PTHR36112:SF1">
    <property type="entry name" value="RIBOSOMAL RNA SMALL SUBUNIT METHYLTRANSFERASE J"/>
    <property type="match status" value="1"/>
</dbReference>
<dbReference type="AlphaFoldDB" id="A0A0D0GX37"/>
<evidence type="ECO:0000313" key="2">
    <source>
        <dbReference type="Proteomes" id="UP000032047"/>
    </source>
</evidence>
<dbReference type="PANTHER" id="PTHR36112">
    <property type="entry name" value="RIBOSOMAL RNA SMALL SUBUNIT METHYLTRANSFERASE J"/>
    <property type="match status" value="1"/>
</dbReference>
<dbReference type="PATRIC" id="fig|265546.4.peg.2504"/>
<sequence length="268" mass="30657">MTSFFFWGDRMIVTTAGRTNEQMIEKAKQIADELQIPYIPRQKRSITAIQQQIAEPVLVVGKERLEIHLINGDEPLFFHPNSASFRAKRILKGESEPFLQATKLQKGMTFLDCTLGLAADSIIASLVVGEKGKVVGIEGSAHIAYLTKQGLRHWESDVVELNEAMRRIHVHHADFRSFLAQCDDQSYDVVYLDPMFEVTIDEADGVRGLKQAALYTDVTAEDIEQAKRVARQRVVLKDHWQSSRFEQFHFFVYRRKTAKFHFGTIELS</sequence>
<dbReference type="Pfam" id="PF04445">
    <property type="entry name" value="SAM_MT"/>
    <property type="match status" value="1"/>
</dbReference>
<name>A0A0D0GX37_9BACL</name>
<comment type="caution">
    <text evidence="1">The sequence shown here is derived from an EMBL/GenBank/DDBJ whole genome shotgun (WGS) entry which is preliminary data.</text>
</comment>
<dbReference type="InterPro" id="IPR007536">
    <property type="entry name" value="16SrRNA_methylTrfase_J"/>
</dbReference>
<keyword evidence="2" id="KW-1185">Reference proteome</keyword>
<proteinExistence type="predicted"/>
<reference evidence="1 2" key="1">
    <citation type="submission" date="2015-01" db="EMBL/GenBank/DDBJ databases">
        <title>Genome sequence of Anoxybacillus ayderensis strain AB04.</title>
        <authorList>
            <person name="Belduz A.O."/>
            <person name="Canakci S."/>
            <person name="Chan K.-G."/>
            <person name="Kahar U.M."/>
            <person name="Yaakob A.S."/>
            <person name="Chan C.S."/>
            <person name="Goh K.M."/>
        </authorList>
    </citation>
    <scope>NUCLEOTIDE SEQUENCE [LARGE SCALE GENOMIC DNA]</scope>
    <source>
        <strain evidence="1 2">AB04</strain>
    </source>
</reference>
<protein>
    <recommendedName>
        <fullName evidence="3">SAM-dependent methyltransferase</fullName>
    </recommendedName>
</protein>